<reference evidence="3" key="1">
    <citation type="journal article" date="2015" name="BMC Genomics">
        <title>Genomic and transcriptomic analysis of the endophytic fungus Pestalotiopsis fici reveals its lifestyle and high potential for synthesis of natural products.</title>
        <authorList>
            <person name="Wang X."/>
            <person name="Zhang X."/>
            <person name="Liu L."/>
            <person name="Xiang M."/>
            <person name="Wang W."/>
            <person name="Sun X."/>
            <person name="Che Y."/>
            <person name="Guo L."/>
            <person name="Liu G."/>
            <person name="Guo L."/>
            <person name="Wang C."/>
            <person name="Yin W.B."/>
            <person name="Stadler M."/>
            <person name="Zhang X."/>
            <person name="Liu X."/>
        </authorList>
    </citation>
    <scope>NUCLEOTIDE SEQUENCE [LARGE SCALE GENOMIC DNA]</scope>
    <source>
        <strain evidence="3">W106-1 / CGMCC3.15140</strain>
    </source>
</reference>
<dbReference type="Proteomes" id="UP000030651">
    <property type="component" value="Unassembled WGS sequence"/>
</dbReference>
<dbReference type="EMBL" id="KI912112">
    <property type="protein sequence ID" value="ETS81841.1"/>
    <property type="molecule type" value="Genomic_DNA"/>
</dbReference>
<dbReference type="OrthoDB" id="2118965at2759"/>
<evidence type="ECO:0000313" key="2">
    <source>
        <dbReference type="EMBL" id="ETS81841.1"/>
    </source>
</evidence>
<dbReference type="AlphaFoldDB" id="W3X9J9"/>
<dbReference type="InParanoid" id="W3X9J9"/>
<sequence>MNKTKEVISNFMSKSGHHDTTVHESVNPAVQHETVRPSQHEEINTAIDKEIHQDHYHHTVQPIQEREVLSEQHHHNLGQTEHRQLDHRDEAKTRAALDAESAKFADQSRRMETTQTQSHAPVVQGEHVHHHVHETYQPVIHKETVEPHVVHTTVPIHETHHNVAQHHATSTLPAISMSEFQQHGGTRAGGQHDHHRFEGVPDTSDASFSGSNKGFRNILSSGHTASGNMGSSATTGTRGVAGNMGTQGGAQSAAATAAATAAMEGATYQKGHTRADSGKDLDDMDPATAKKGVPTRNIGSVFDKVNAGR</sequence>
<feature type="region of interest" description="Disordered" evidence="1">
    <location>
        <begin position="267"/>
        <end position="309"/>
    </location>
</feature>
<dbReference type="KEGG" id="pfy:PFICI_06843"/>
<evidence type="ECO:0000256" key="1">
    <source>
        <dbReference type="SAM" id="MobiDB-lite"/>
    </source>
</evidence>
<evidence type="ECO:0008006" key="4">
    <source>
        <dbReference type="Google" id="ProtNLM"/>
    </source>
</evidence>
<proteinExistence type="predicted"/>
<keyword evidence="3" id="KW-1185">Reference proteome</keyword>
<feature type="compositionally biased region" description="Polar residues" evidence="1">
    <location>
        <begin position="204"/>
        <end position="237"/>
    </location>
</feature>
<accession>W3X9J9</accession>
<protein>
    <recommendedName>
        <fullName evidence="4">Allergen</fullName>
    </recommendedName>
</protein>
<dbReference type="STRING" id="1229662.W3X9J9"/>
<organism evidence="2 3">
    <name type="scientific">Pestalotiopsis fici (strain W106-1 / CGMCC3.15140)</name>
    <dbReference type="NCBI Taxonomy" id="1229662"/>
    <lineage>
        <taxon>Eukaryota</taxon>
        <taxon>Fungi</taxon>
        <taxon>Dikarya</taxon>
        <taxon>Ascomycota</taxon>
        <taxon>Pezizomycotina</taxon>
        <taxon>Sordariomycetes</taxon>
        <taxon>Xylariomycetidae</taxon>
        <taxon>Amphisphaeriales</taxon>
        <taxon>Sporocadaceae</taxon>
        <taxon>Pestalotiopsis</taxon>
    </lineage>
</organism>
<dbReference type="HOGENOM" id="CLU_047590_0_0_1"/>
<dbReference type="RefSeq" id="XP_007833615.1">
    <property type="nucleotide sequence ID" value="XM_007835424.1"/>
</dbReference>
<dbReference type="eggNOG" id="ENOG502S2AG">
    <property type="taxonomic scope" value="Eukaryota"/>
</dbReference>
<dbReference type="OMA" id="EGCPTFD"/>
<dbReference type="PANTHER" id="PTHR38703">
    <property type="entry name" value="CHROMOSOME 8, WHOLE GENOME SHOTGUN SEQUENCE"/>
    <property type="match status" value="1"/>
</dbReference>
<dbReference type="PANTHER" id="PTHR38703:SF1">
    <property type="entry name" value="ALLERGEN"/>
    <property type="match status" value="1"/>
</dbReference>
<feature type="region of interest" description="Disordered" evidence="1">
    <location>
        <begin position="183"/>
        <end position="248"/>
    </location>
</feature>
<name>W3X9J9_PESFW</name>
<feature type="compositionally biased region" description="Basic and acidic residues" evidence="1">
    <location>
        <begin position="190"/>
        <end position="199"/>
    </location>
</feature>
<evidence type="ECO:0000313" key="3">
    <source>
        <dbReference type="Proteomes" id="UP000030651"/>
    </source>
</evidence>
<gene>
    <name evidence="2" type="ORF">PFICI_06843</name>
</gene>
<dbReference type="GeneID" id="19271856"/>